<dbReference type="PANTHER" id="PTHR13410:SF9">
    <property type="entry name" value="PROTEIN PBDC1"/>
    <property type="match status" value="1"/>
</dbReference>
<sequence>MSTFSLFGAQTAATTSTPLMFGTSTTTSTAPSLFGTTSTVPSIFGAAPVTTSTQAPSLFNTAPPATANAAPSIFGTTTTTAASSLFNTAPPATANAASSIFGAAPTTQQNIGLGGAQRSSFGAAGTLGGPQIQSQTNINPKDGEVPTPILSEFDTLKKSMKENNRLAEEFRIASNSKNTEILKVDDETNAIRSLLFQQKSVVQKFRYKTKALLEKVKMDLRMCEQAHQRKESMGKNPRHGHNQAIQYMHGIVDQYEKNLMESREMLAKLEKIILSILDRDETAKQITQKELVDHLERFDALFKSVTMQVYNTDSQVQDLKDVFLEQRRRISRFAPNPFEKRKDTLREQDPYASIKGIDPFPSQTALMELSEYLPKTNLPTTTMPTFGSGGTASSLFAPRPATTPFSFQSNTTAPSLFPKPFGTATTTSAPSLFSSTAPLFGSPSAKRTVLGSTTGAAVATSTPATTTAPSSTIPTFGSTFSSSASGTLFGGSASKPLFGK</sequence>
<dbReference type="WBParaSite" id="ACRNAN_scaffold1117.g20448.t2">
    <property type="protein sequence ID" value="ACRNAN_scaffold1117.g20448.t2"/>
    <property type="gene ID" value="ACRNAN_scaffold1117.g20448"/>
</dbReference>
<accession>A0A914CJU0</accession>
<name>A0A914CJU0_9BILA</name>
<evidence type="ECO:0000313" key="2">
    <source>
        <dbReference type="Proteomes" id="UP000887540"/>
    </source>
</evidence>
<dbReference type="InterPro" id="IPR025574">
    <property type="entry name" value="Nucleoporin_FG_rpt"/>
</dbReference>
<dbReference type="GO" id="GO:0005737">
    <property type="term" value="C:cytoplasm"/>
    <property type="evidence" value="ECO:0007669"/>
    <property type="project" value="TreeGrafter"/>
</dbReference>
<dbReference type="Gene3D" id="6.10.140.1350">
    <property type="match status" value="1"/>
</dbReference>
<dbReference type="Proteomes" id="UP000887540">
    <property type="component" value="Unplaced"/>
</dbReference>
<dbReference type="InterPro" id="IPR008476">
    <property type="entry name" value="PBDC1_metazoa/fungi"/>
</dbReference>
<dbReference type="PANTHER" id="PTHR13410">
    <property type="entry name" value="PROTEIN PBDC1"/>
    <property type="match status" value="1"/>
</dbReference>
<reference evidence="3" key="1">
    <citation type="submission" date="2022-11" db="UniProtKB">
        <authorList>
            <consortium name="WormBaseParasite"/>
        </authorList>
    </citation>
    <scope>IDENTIFICATION</scope>
</reference>
<organism evidence="2 3">
    <name type="scientific">Acrobeloides nanus</name>
    <dbReference type="NCBI Taxonomy" id="290746"/>
    <lineage>
        <taxon>Eukaryota</taxon>
        <taxon>Metazoa</taxon>
        <taxon>Ecdysozoa</taxon>
        <taxon>Nematoda</taxon>
        <taxon>Chromadorea</taxon>
        <taxon>Rhabditida</taxon>
        <taxon>Tylenchina</taxon>
        <taxon>Cephalobomorpha</taxon>
        <taxon>Cephaloboidea</taxon>
        <taxon>Cephalobidae</taxon>
        <taxon>Acrobeloides</taxon>
    </lineage>
</organism>
<dbReference type="Pfam" id="PF15967">
    <property type="entry name" value="Nucleoporin_FG2"/>
    <property type="match status" value="1"/>
</dbReference>
<dbReference type="Pfam" id="PF13634">
    <property type="entry name" value="Nucleoporin_FG"/>
    <property type="match status" value="1"/>
</dbReference>
<keyword evidence="2" id="KW-1185">Reference proteome</keyword>
<dbReference type="AlphaFoldDB" id="A0A914CJU0"/>
<evidence type="ECO:0000256" key="1">
    <source>
        <dbReference type="SAM" id="MobiDB-lite"/>
    </source>
</evidence>
<proteinExistence type="predicted"/>
<protein>
    <submittedName>
        <fullName evidence="3">Nucleoporin Nup58</fullName>
    </submittedName>
</protein>
<dbReference type="GO" id="GO:0005643">
    <property type="term" value="C:nuclear pore"/>
    <property type="evidence" value="ECO:0007669"/>
    <property type="project" value="UniProtKB-ARBA"/>
</dbReference>
<feature type="region of interest" description="Disordered" evidence="1">
    <location>
        <begin position="122"/>
        <end position="146"/>
    </location>
</feature>
<evidence type="ECO:0000313" key="3">
    <source>
        <dbReference type="WBParaSite" id="ACRNAN_scaffold1117.g20448.t2"/>
    </source>
</evidence>